<proteinExistence type="inferred from homology"/>
<evidence type="ECO:0000256" key="2">
    <source>
        <dbReference type="ARBA" id="ARBA00009033"/>
    </source>
</evidence>
<sequence length="483" mass="51870">MIMYLALNIAGIFIFVLLGWLFSHDKKHVAWGSIGIMIVLNIVIAWFLTSFSWGRAIVRGAATGFNQLVTAAFKGINFAFANWVGPTGVNPAPVNFVASALLPILLVVPMFDILTYVGFLPWLIKWVGRGLSFITRQPKFETFFSVEMMFLGNTEALAVSKLQLQRMKPARNLTLAMMSMSCVTASIIASYTQLVPGEYVLTAVPLNCINALIVANLLYPVQVSKEEDTIATLADATEAAPDTNETVPASASAQTTAAVAETPAPAPAAATAIPAPTFADRLRAILPWTKKTDQAAADGSVAEDSSTKVAKPAKQKKEPFFSFLGDSILGAGKLILIITANVIAFVALAALINKLLGLINPQLTLEHILGVFLYIPSLLLGLDPATAWNMAGYMGMKLVTNEFVVMSEVTKTIAHFAPHYKAVLTVFLTSFANFSTIGMVTGCFKGLVDKEKNDLISKNVGRMLLSGILVSLLSAGMVGLFVW</sequence>
<evidence type="ECO:0000256" key="8">
    <source>
        <dbReference type="SAM" id="Phobius"/>
    </source>
</evidence>
<dbReference type="Proteomes" id="UP000005777">
    <property type="component" value="Unassembled WGS sequence"/>
</dbReference>
<comment type="similarity">
    <text evidence="2">Belongs to the concentrative nucleoside transporter (CNT) (TC 2.A.41) family.</text>
</comment>
<dbReference type="GO" id="GO:0005337">
    <property type="term" value="F:nucleoside transmembrane transporter activity"/>
    <property type="evidence" value="ECO:0007669"/>
    <property type="project" value="InterPro"/>
</dbReference>
<dbReference type="PANTHER" id="PTHR10590:SF19">
    <property type="entry name" value="PURINE NUCLEOSIDE TRANSPORT PROTEIN NUPG"/>
    <property type="match status" value="1"/>
</dbReference>
<dbReference type="HOGENOM" id="CLU_016813_0_0_11"/>
<feature type="transmembrane region" description="Helical" evidence="8">
    <location>
        <begin position="5"/>
        <end position="23"/>
    </location>
</feature>
<organism evidence="11 12">
    <name type="scientific">Scardovia inopinata F0304</name>
    <dbReference type="NCBI Taxonomy" id="641146"/>
    <lineage>
        <taxon>Bacteria</taxon>
        <taxon>Bacillati</taxon>
        <taxon>Actinomycetota</taxon>
        <taxon>Actinomycetes</taxon>
        <taxon>Bifidobacteriales</taxon>
        <taxon>Bifidobacteriaceae</taxon>
        <taxon>Scardovia</taxon>
    </lineage>
</organism>
<keyword evidence="3" id="KW-1003">Cell membrane</keyword>
<evidence type="ECO:0000256" key="3">
    <source>
        <dbReference type="ARBA" id="ARBA00022475"/>
    </source>
</evidence>
<gene>
    <name evidence="11" type="ORF">HMPREF9020_00482</name>
</gene>
<dbReference type="InterPro" id="IPR008276">
    <property type="entry name" value="C_nuclsd_transpt"/>
</dbReference>
<feature type="transmembrane region" description="Helical" evidence="8">
    <location>
        <begin position="65"/>
        <end position="84"/>
    </location>
</feature>
<dbReference type="eggNOG" id="COG1972">
    <property type="taxonomic scope" value="Bacteria"/>
</dbReference>
<keyword evidence="5 8" id="KW-1133">Transmembrane helix</keyword>
<dbReference type="GO" id="GO:0015293">
    <property type="term" value="F:symporter activity"/>
    <property type="evidence" value="ECO:0007669"/>
    <property type="project" value="TreeGrafter"/>
</dbReference>
<name>W5IJ36_SCAIO</name>
<dbReference type="PANTHER" id="PTHR10590">
    <property type="entry name" value="SODIUM/NUCLEOSIDE COTRANSPORTER"/>
    <property type="match status" value="1"/>
</dbReference>
<dbReference type="GO" id="GO:0005886">
    <property type="term" value="C:plasma membrane"/>
    <property type="evidence" value="ECO:0007669"/>
    <property type="project" value="UniProtKB-SubCell"/>
</dbReference>
<feature type="domain" description="Concentrative nucleoside transporter C-terminal" evidence="10">
    <location>
        <begin position="285"/>
        <end position="479"/>
    </location>
</feature>
<dbReference type="Pfam" id="PF01773">
    <property type="entry name" value="Nucleos_tra2_N"/>
    <property type="match status" value="1"/>
</dbReference>
<evidence type="ECO:0000256" key="6">
    <source>
        <dbReference type="ARBA" id="ARBA00023136"/>
    </source>
</evidence>
<keyword evidence="12" id="KW-1185">Reference proteome</keyword>
<feature type="transmembrane region" description="Helical" evidence="8">
    <location>
        <begin position="368"/>
        <end position="388"/>
    </location>
</feature>
<evidence type="ECO:0000256" key="7">
    <source>
        <dbReference type="SAM" id="MobiDB-lite"/>
    </source>
</evidence>
<comment type="caution">
    <text evidence="11">The sequence shown here is derived from an EMBL/GenBank/DDBJ whole genome shotgun (WGS) entry which is preliminary data.</text>
</comment>
<accession>W5IJ36</accession>
<feature type="transmembrane region" description="Helical" evidence="8">
    <location>
        <begin position="96"/>
        <end position="124"/>
    </location>
</feature>
<feature type="region of interest" description="Disordered" evidence="7">
    <location>
        <begin position="238"/>
        <end position="258"/>
    </location>
</feature>
<feature type="domain" description="Concentrative nucleoside transporter N-terminal" evidence="9">
    <location>
        <begin position="10"/>
        <end position="82"/>
    </location>
</feature>
<feature type="transmembrane region" description="Helical" evidence="8">
    <location>
        <begin position="460"/>
        <end position="482"/>
    </location>
</feature>
<feature type="transmembrane region" description="Helical" evidence="8">
    <location>
        <begin position="334"/>
        <end position="356"/>
    </location>
</feature>
<dbReference type="InterPro" id="IPR002668">
    <property type="entry name" value="CNT_N_dom"/>
</dbReference>
<evidence type="ECO:0000256" key="4">
    <source>
        <dbReference type="ARBA" id="ARBA00022692"/>
    </source>
</evidence>
<dbReference type="Pfam" id="PF07662">
    <property type="entry name" value="Nucleos_tra2_C"/>
    <property type="match status" value="1"/>
</dbReference>
<evidence type="ECO:0000259" key="9">
    <source>
        <dbReference type="Pfam" id="PF01773"/>
    </source>
</evidence>
<evidence type="ECO:0008006" key="13">
    <source>
        <dbReference type="Google" id="ProtNLM"/>
    </source>
</evidence>
<keyword evidence="6 8" id="KW-0472">Membrane</keyword>
<evidence type="ECO:0000313" key="11">
    <source>
        <dbReference type="EMBL" id="EFG26853.1"/>
    </source>
</evidence>
<evidence type="ECO:0000256" key="5">
    <source>
        <dbReference type="ARBA" id="ARBA00022989"/>
    </source>
</evidence>
<feature type="compositionally biased region" description="Low complexity" evidence="7">
    <location>
        <begin position="246"/>
        <end position="258"/>
    </location>
</feature>
<dbReference type="InterPro" id="IPR011657">
    <property type="entry name" value="CNT_C_dom"/>
</dbReference>
<feature type="transmembrane region" description="Helical" evidence="8">
    <location>
        <begin position="173"/>
        <end position="193"/>
    </location>
</feature>
<evidence type="ECO:0000256" key="1">
    <source>
        <dbReference type="ARBA" id="ARBA00004651"/>
    </source>
</evidence>
<reference evidence="11 12" key="1">
    <citation type="submission" date="2012-01" db="EMBL/GenBank/DDBJ databases">
        <title>The Genome Sequence of Scardovia inopinata F0304.</title>
        <authorList>
            <consortium name="The Broad Institute Genome Sequencing Platform"/>
            <person name="Ward D."/>
            <person name="Earl A."/>
            <person name="Feldgarden M."/>
            <person name="Gevers D."/>
            <person name="Young S."/>
            <person name="Zeng Q."/>
            <person name="Koehrsen M."/>
            <person name="Alvarado L."/>
            <person name="Berlin A.M."/>
            <person name="Borenstein D."/>
            <person name="Chapman S.B."/>
            <person name="Chen Z."/>
            <person name="Engels R."/>
            <person name="Freedman E."/>
            <person name="Gellesch M."/>
            <person name="Goldberg J."/>
            <person name="Griggs A."/>
            <person name="Gujja S."/>
            <person name="Heilman E.R."/>
            <person name="Heiman D.I."/>
            <person name="Hepburn T.A."/>
            <person name="Howarth C."/>
            <person name="Jen D."/>
            <person name="Larson L."/>
            <person name="Mehta T."/>
            <person name="Park D."/>
            <person name="Pearson M."/>
            <person name="Richards J."/>
            <person name="Roberts A."/>
            <person name="Saif S."/>
            <person name="Shea T.D."/>
            <person name="Shenoy N."/>
            <person name="Sisk P."/>
            <person name="Stolte C."/>
            <person name="Sykes S.N."/>
            <person name="Walk T."/>
            <person name="White J."/>
            <person name="Yandava C."/>
            <person name="Izard J."/>
            <person name="Baranova O.V."/>
            <person name="Blanton J.M."/>
            <person name="Tanner A.C."/>
            <person name="Dewhirst F."/>
            <person name="Haas B."/>
            <person name="Nusbaum C."/>
            <person name="Birren B."/>
        </authorList>
    </citation>
    <scope>NUCLEOTIDE SEQUENCE [LARGE SCALE GENOMIC DNA]</scope>
    <source>
        <strain evidence="11 12">F0304</strain>
    </source>
</reference>
<dbReference type="AlphaFoldDB" id="W5IJ36"/>
<evidence type="ECO:0000313" key="12">
    <source>
        <dbReference type="Proteomes" id="UP000005777"/>
    </source>
</evidence>
<dbReference type="EMBL" id="ADCX01000003">
    <property type="protein sequence ID" value="EFG26853.1"/>
    <property type="molecule type" value="Genomic_DNA"/>
</dbReference>
<feature type="transmembrane region" description="Helical" evidence="8">
    <location>
        <begin position="29"/>
        <end position="53"/>
    </location>
</feature>
<keyword evidence="4 8" id="KW-0812">Transmembrane</keyword>
<evidence type="ECO:0000259" key="10">
    <source>
        <dbReference type="Pfam" id="PF07662"/>
    </source>
</evidence>
<protein>
    <recommendedName>
        <fullName evidence="13">Nucleoside transporter</fullName>
    </recommendedName>
</protein>
<dbReference type="RefSeq" id="WP_006292837.1">
    <property type="nucleotide sequence ID" value="NZ_GG770225.1"/>
</dbReference>
<comment type="subcellular location">
    <subcellularLocation>
        <location evidence="1">Cell membrane</location>
        <topology evidence="1">Multi-pass membrane protein</topology>
    </subcellularLocation>
</comment>